<organism evidence="2 3">
    <name type="scientific">Phytomonospora endophytica</name>
    <dbReference type="NCBI Taxonomy" id="714109"/>
    <lineage>
        <taxon>Bacteria</taxon>
        <taxon>Bacillati</taxon>
        <taxon>Actinomycetota</taxon>
        <taxon>Actinomycetes</taxon>
        <taxon>Micromonosporales</taxon>
        <taxon>Micromonosporaceae</taxon>
        <taxon>Phytomonospora</taxon>
    </lineage>
</organism>
<evidence type="ECO:0000259" key="1">
    <source>
        <dbReference type="Pfam" id="PF13460"/>
    </source>
</evidence>
<dbReference type="Pfam" id="PF13460">
    <property type="entry name" value="NAD_binding_10"/>
    <property type="match status" value="1"/>
</dbReference>
<reference evidence="2 3" key="1">
    <citation type="submission" date="2020-08" db="EMBL/GenBank/DDBJ databases">
        <title>Genomic Encyclopedia of Type Strains, Phase IV (KMG-IV): sequencing the most valuable type-strain genomes for metagenomic binning, comparative biology and taxonomic classification.</title>
        <authorList>
            <person name="Goeker M."/>
        </authorList>
    </citation>
    <scope>NUCLEOTIDE SEQUENCE [LARGE SCALE GENOMIC DNA]</scope>
    <source>
        <strain evidence="2 3">YIM 65646</strain>
    </source>
</reference>
<name>A0A841G6D4_9ACTN</name>
<proteinExistence type="predicted"/>
<keyword evidence="3" id="KW-1185">Reference proteome</keyword>
<dbReference type="EMBL" id="JACHGT010000024">
    <property type="protein sequence ID" value="MBB6039630.1"/>
    <property type="molecule type" value="Genomic_DNA"/>
</dbReference>
<dbReference type="InterPro" id="IPR036291">
    <property type="entry name" value="NAD(P)-bd_dom_sf"/>
</dbReference>
<dbReference type="InterPro" id="IPR052718">
    <property type="entry name" value="NmrA-type_oxidoreductase"/>
</dbReference>
<evidence type="ECO:0000313" key="3">
    <source>
        <dbReference type="Proteomes" id="UP000548476"/>
    </source>
</evidence>
<dbReference type="PANTHER" id="PTHR47129:SF1">
    <property type="entry name" value="NMRA-LIKE DOMAIN-CONTAINING PROTEIN"/>
    <property type="match status" value="1"/>
</dbReference>
<dbReference type="PANTHER" id="PTHR47129">
    <property type="entry name" value="QUINONE OXIDOREDUCTASE 2"/>
    <property type="match status" value="1"/>
</dbReference>
<dbReference type="AlphaFoldDB" id="A0A841G6D4"/>
<evidence type="ECO:0000313" key="2">
    <source>
        <dbReference type="EMBL" id="MBB6039630.1"/>
    </source>
</evidence>
<protein>
    <submittedName>
        <fullName evidence="2">Uncharacterized protein YbjT (DUF2867 family)</fullName>
    </submittedName>
</protein>
<dbReference type="Gene3D" id="3.40.50.720">
    <property type="entry name" value="NAD(P)-binding Rossmann-like Domain"/>
    <property type="match status" value="1"/>
</dbReference>
<gene>
    <name evidence="2" type="ORF">HNR73_007527</name>
</gene>
<dbReference type="InterPro" id="IPR016040">
    <property type="entry name" value="NAD(P)-bd_dom"/>
</dbReference>
<accession>A0A841G6D4</accession>
<dbReference type="SUPFAM" id="SSF51735">
    <property type="entry name" value="NAD(P)-binding Rossmann-fold domains"/>
    <property type="match status" value="1"/>
</dbReference>
<dbReference type="Proteomes" id="UP000548476">
    <property type="component" value="Unassembled WGS sequence"/>
</dbReference>
<dbReference type="CDD" id="cd05269">
    <property type="entry name" value="TMR_SDR_a"/>
    <property type="match status" value="1"/>
</dbReference>
<dbReference type="RefSeq" id="WP_184792719.1">
    <property type="nucleotide sequence ID" value="NZ_BONT01000028.1"/>
</dbReference>
<dbReference type="Gene3D" id="3.90.25.10">
    <property type="entry name" value="UDP-galactose 4-epimerase, domain 1"/>
    <property type="match status" value="1"/>
</dbReference>
<sequence>MSGLAITGATGAIGGAVAANIAAAGAAMTLVVRDPSRAPEYPGAEVRRASSYGDGAAMRAAFDGASTVFLVSATESADRVEQHLAAVDAAVAAGVRRIVYLSFLAAAPDATFTFARDHFATEEHIKASGLAWTFLRPSLYADYVPGMAWDDGAIRGPAGSGRVAWVARRDVADTAASVLMTEGHDGRVHDLTGPKALTMVETAEILSTVTGKGVHYVPESLDEARASRGGYGAADWEVEGWITSYAAIATGEMNVVSDAVATLTGRPATGLREAIEQL</sequence>
<feature type="domain" description="NAD(P)-binding" evidence="1">
    <location>
        <begin position="8"/>
        <end position="180"/>
    </location>
</feature>
<comment type="caution">
    <text evidence="2">The sequence shown here is derived from an EMBL/GenBank/DDBJ whole genome shotgun (WGS) entry which is preliminary data.</text>
</comment>